<dbReference type="HOGENOM" id="CLU_016047_0_2_9"/>
<dbReference type="InterPro" id="IPR000515">
    <property type="entry name" value="MetI-like"/>
</dbReference>
<feature type="domain" description="ABC transmembrane type-1" evidence="9">
    <location>
        <begin position="97"/>
        <end position="311"/>
    </location>
</feature>
<comment type="subcellular location">
    <subcellularLocation>
        <location evidence="1 7">Cell membrane</location>
        <topology evidence="1 7">Multi-pass membrane protein</topology>
    </subcellularLocation>
</comment>
<dbReference type="InterPro" id="IPR051393">
    <property type="entry name" value="ABC_transporter_permease"/>
</dbReference>
<evidence type="ECO:0000256" key="7">
    <source>
        <dbReference type="RuleBase" id="RU363032"/>
    </source>
</evidence>
<feature type="transmembrane region" description="Helical" evidence="7">
    <location>
        <begin position="134"/>
        <end position="154"/>
    </location>
</feature>
<dbReference type="RefSeq" id="WP_011067821.1">
    <property type="nucleotide sequence ID" value="NC_004193.1"/>
</dbReference>
<reference evidence="10 11" key="1">
    <citation type="journal article" date="2001" name="FEMS Microbiol. Lett.">
        <title>Oceanobacillus iheyensis gen. nov., sp. nov., a deep-sea extremely halotolerant and alkaliphilic species isolated from a depth of 1050 m on the Iheya Ridge.</title>
        <authorList>
            <person name="Lu J."/>
            <person name="Nogi Y."/>
            <person name="Takami H."/>
        </authorList>
    </citation>
    <scope>NUCLEOTIDE SEQUENCE [LARGE SCALE GENOMIC DNA]</scope>
    <source>
        <strain evidence="11">DSM 14371 / CIP 107618 / JCM 11309 / KCTC 3954 / HTE831</strain>
    </source>
</reference>
<evidence type="ECO:0000256" key="4">
    <source>
        <dbReference type="ARBA" id="ARBA00022692"/>
    </source>
</evidence>
<dbReference type="PANTHER" id="PTHR30193">
    <property type="entry name" value="ABC TRANSPORTER PERMEASE PROTEIN"/>
    <property type="match status" value="1"/>
</dbReference>
<evidence type="ECO:0000313" key="10">
    <source>
        <dbReference type="EMBL" id="BAC15379.1"/>
    </source>
</evidence>
<dbReference type="Proteomes" id="UP000000822">
    <property type="component" value="Chromosome"/>
</dbReference>
<dbReference type="SUPFAM" id="SSF161098">
    <property type="entry name" value="MetI-like"/>
    <property type="match status" value="1"/>
</dbReference>
<feature type="transmembrane region" description="Helical" evidence="7">
    <location>
        <begin position="293"/>
        <end position="314"/>
    </location>
</feature>
<evidence type="ECO:0000256" key="3">
    <source>
        <dbReference type="ARBA" id="ARBA00022475"/>
    </source>
</evidence>
<dbReference type="KEGG" id="oih:OB3423"/>
<dbReference type="Gene3D" id="1.10.3720.10">
    <property type="entry name" value="MetI-like"/>
    <property type="match status" value="1"/>
</dbReference>
<keyword evidence="4 7" id="KW-0812">Transmembrane</keyword>
<evidence type="ECO:0000256" key="5">
    <source>
        <dbReference type="ARBA" id="ARBA00022989"/>
    </source>
</evidence>
<dbReference type="InterPro" id="IPR035906">
    <property type="entry name" value="MetI-like_sf"/>
</dbReference>
<dbReference type="GO" id="GO:0005886">
    <property type="term" value="C:plasma membrane"/>
    <property type="evidence" value="ECO:0007669"/>
    <property type="project" value="UniProtKB-SubCell"/>
</dbReference>
<keyword evidence="2 7" id="KW-0813">Transport</keyword>
<protein>
    <submittedName>
        <fullName evidence="10">Sugar binding-protein dependent transporter system permease</fullName>
    </submittedName>
</protein>
<feature type="region of interest" description="Disordered" evidence="8">
    <location>
        <begin position="1"/>
        <end position="27"/>
    </location>
</feature>
<dbReference type="PANTHER" id="PTHR30193:SF37">
    <property type="entry name" value="INNER MEMBRANE ABC TRANSPORTER PERMEASE PROTEIN YCJO"/>
    <property type="match status" value="1"/>
</dbReference>
<evidence type="ECO:0000256" key="1">
    <source>
        <dbReference type="ARBA" id="ARBA00004651"/>
    </source>
</evidence>
<dbReference type="PROSITE" id="PS50928">
    <property type="entry name" value="ABC_TM1"/>
    <property type="match status" value="1"/>
</dbReference>
<dbReference type="AlphaFoldDB" id="Q8EL09"/>
<accession>Q8EL09</accession>
<dbReference type="SUPFAM" id="SSF160964">
    <property type="entry name" value="MalF N-terminal region-like"/>
    <property type="match status" value="1"/>
</dbReference>
<evidence type="ECO:0000256" key="6">
    <source>
        <dbReference type="ARBA" id="ARBA00023136"/>
    </source>
</evidence>
<feature type="transmembrane region" description="Helical" evidence="7">
    <location>
        <begin position="182"/>
        <end position="207"/>
    </location>
</feature>
<feature type="transmembrane region" description="Helical" evidence="7">
    <location>
        <begin position="37"/>
        <end position="57"/>
    </location>
</feature>
<evidence type="ECO:0000313" key="11">
    <source>
        <dbReference type="Proteomes" id="UP000000822"/>
    </source>
</evidence>
<keyword evidence="11" id="KW-1185">Reference proteome</keyword>
<sequence>MELPSNSDKHINPYQQGEKQKLNPSPKKSKKLFTKEAMVAYLFIAPTLLGLFIFYILPALGSFVLSFTNWDGINTPEFVALDNFILMIQDPLFMRSIINTAVFTLLSVPLSIMFAIIISLLLNQKIKGMVFYRTLYFLPVVTMPVAVGMVWKWLYNTEYGIVNHILGIFNLPQPAWLFDPNISLISVIIVYVWMTVGNNVILVLAGLQGIEKSYYEAAQIDGASKTKQFFKITLPLLTPTLFFVLITGMISSLQVFDLIFVMIGNTTALLEPLRTLVYGVYEFGFKYGQMGVASAQALILFLTILLVTIVQFIFQKKWVHYDA</sequence>
<dbReference type="PhylomeDB" id="Q8EL09"/>
<name>Q8EL09_OCEIH</name>
<reference evidence="10 11" key="2">
    <citation type="journal article" date="2002" name="Nucleic Acids Res.">
        <title>Genome sequence of Oceanobacillus iheyensis isolated from the Iheya Ridge and its unexpected adaptive capabilities to extreme environments.</title>
        <authorList>
            <person name="Takami H."/>
            <person name="Takaki Y."/>
            <person name="Uchiyama I."/>
        </authorList>
    </citation>
    <scope>NUCLEOTIDE SEQUENCE [LARGE SCALE GENOMIC DNA]</scope>
    <source>
        <strain evidence="11">DSM 14371 / CIP 107618 / JCM 11309 / KCTC 3954 / HTE831</strain>
    </source>
</reference>
<dbReference type="Pfam" id="PF00528">
    <property type="entry name" value="BPD_transp_1"/>
    <property type="match status" value="1"/>
</dbReference>
<proteinExistence type="inferred from homology"/>
<dbReference type="EMBL" id="BA000028">
    <property type="protein sequence ID" value="BAC15379.1"/>
    <property type="molecule type" value="Genomic_DNA"/>
</dbReference>
<keyword evidence="6 7" id="KW-0472">Membrane</keyword>
<keyword evidence="5 7" id="KW-1133">Transmembrane helix</keyword>
<organism evidence="10 11">
    <name type="scientific">Oceanobacillus iheyensis (strain DSM 14371 / CIP 107618 / JCM 11309 / KCTC 3954 / HTE831)</name>
    <dbReference type="NCBI Taxonomy" id="221109"/>
    <lineage>
        <taxon>Bacteria</taxon>
        <taxon>Bacillati</taxon>
        <taxon>Bacillota</taxon>
        <taxon>Bacilli</taxon>
        <taxon>Bacillales</taxon>
        <taxon>Bacillaceae</taxon>
        <taxon>Oceanobacillus</taxon>
    </lineage>
</organism>
<comment type="similarity">
    <text evidence="7">Belongs to the binding-protein-dependent transport system permease family.</text>
</comment>
<evidence type="ECO:0000256" key="2">
    <source>
        <dbReference type="ARBA" id="ARBA00022448"/>
    </source>
</evidence>
<dbReference type="STRING" id="221109.gene:10735675"/>
<feature type="transmembrane region" description="Helical" evidence="7">
    <location>
        <begin position="97"/>
        <end position="122"/>
    </location>
</feature>
<feature type="transmembrane region" description="Helical" evidence="7">
    <location>
        <begin position="228"/>
        <end position="252"/>
    </location>
</feature>
<dbReference type="eggNOG" id="COG1175">
    <property type="taxonomic scope" value="Bacteria"/>
</dbReference>
<keyword evidence="3" id="KW-1003">Cell membrane</keyword>
<evidence type="ECO:0000256" key="8">
    <source>
        <dbReference type="SAM" id="MobiDB-lite"/>
    </source>
</evidence>
<gene>
    <name evidence="10" type="ordered locus">OB3423</name>
</gene>
<dbReference type="GO" id="GO:0055085">
    <property type="term" value="P:transmembrane transport"/>
    <property type="evidence" value="ECO:0007669"/>
    <property type="project" value="InterPro"/>
</dbReference>
<dbReference type="CDD" id="cd06261">
    <property type="entry name" value="TM_PBP2"/>
    <property type="match status" value="1"/>
</dbReference>
<evidence type="ECO:0000259" key="9">
    <source>
        <dbReference type="PROSITE" id="PS50928"/>
    </source>
</evidence>